<organism evidence="7 8">
    <name type="scientific">Dactylonectria estremocensis</name>
    <dbReference type="NCBI Taxonomy" id="1079267"/>
    <lineage>
        <taxon>Eukaryota</taxon>
        <taxon>Fungi</taxon>
        <taxon>Dikarya</taxon>
        <taxon>Ascomycota</taxon>
        <taxon>Pezizomycotina</taxon>
        <taxon>Sordariomycetes</taxon>
        <taxon>Hypocreomycetidae</taxon>
        <taxon>Hypocreales</taxon>
        <taxon>Nectriaceae</taxon>
        <taxon>Dactylonectria</taxon>
    </lineage>
</organism>
<keyword evidence="3" id="KW-0863">Zinc-finger</keyword>
<dbReference type="SUPFAM" id="SSF48403">
    <property type="entry name" value="Ankyrin repeat"/>
    <property type="match status" value="1"/>
</dbReference>
<reference evidence="7" key="1">
    <citation type="journal article" date="2021" name="Nat. Commun.">
        <title>Genetic determinants of endophytism in the Arabidopsis root mycobiome.</title>
        <authorList>
            <person name="Mesny F."/>
            <person name="Miyauchi S."/>
            <person name="Thiergart T."/>
            <person name="Pickel B."/>
            <person name="Atanasova L."/>
            <person name="Karlsson M."/>
            <person name="Huettel B."/>
            <person name="Barry K.W."/>
            <person name="Haridas S."/>
            <person name="Chen C."/>
            <person name="Bauer D."/>
            <person name="Andreopoulos W."/>
            <person name="Pangilinan J."/>
            <person name="LaButti K."/>
            <person name="Riley R."/>
            <person name="Lipzen A."/>
            <person name="Clum A."/>
            <person name="Drula E."/>
            <person name="Henrissat B."/>
            <person name="Kohler A."/>
            <person name="Grigoriev I.V."/>
            <person name="Martin F.M."/>
            <person name="Hacquard S."/>
        </authorList>
    </citation>
    <scope>NUCLEOTIDE SEQUENCE</scope>
    <source>
        <strain evidence="7">MPI-CAGE-AT-0021</strain>
    </source>
</reference>
<gene>
    <name evidence="7" type="ORF">B0J13DRAFT_571237</name>
</gene>
<evidence type="ECO:0000256" key="3">
    <source>
        <dbReference type="ARBA" id="ARBA00022771"/>
    </source>
</evidence>
<evidence type="ECO:0000256" key="6">
    <source>
        <dbReference type="PROSITE-ProRule" id="PRU00023"/>
    </source>
</evidence>
<keyword evidence="8" id="KW-1185">Reference proteome</keyword>
<name>A0A9P9IE63_9HYPO</name>
<dbReference type="InterPro" id="IPR043145">
    <property type="entry name" value="Znf_ZZ_sf"/>
</dbReference>
<comment type="caution">
    <text evidence="7">The sequence shown here is derived from an EMBL/GenBank/DDBJ whole genome shotgun (WGS) entry which is preliminary data.</text>
</comment>
<evidence type="ECO:0000256" key="1">
    <source>
        <dbReference type="ARBA" id="ARBA00022723"/>
    </source>
</evidence>
<evidence type="ECO:0000256" key="5">
    <source>
        <dbReference type="ARBA" id="ARBA00023043"/>
    </source>
</evidence>
<dbReference type="SUPFAM" id="SSF57850">
    <property type="entry name" value="RING/U-box"/>
    <property type="match status" value="1"/>
</dbReference>
<dbReference type="PROSITE" id="PS50297">
    <property type="entry name" value="ANK_REP_REGION"/>
    <property type="match status" value="1"/>
</dbReference>
<feature type="repeat" description="ANK" evidence="6">
    <location>
        <begin position="17"/>
        <end position="41"/>
    </location>
</feature>
<accession>A0A9P9IE63</accession>
<evidence type="ECO:0000256" key="4">
    <source>
        <dbReference type="ARBA" id="ARBA00022833"/>
    </source>
</evidence>
<keyword evidence="4" id="KW-0862">Zinc</keyword>
<evidence type="ECO:0000256" key="2">
    <source>
        <dbReference type="ARBA" id="ARBA00022737"/>
    </source>
</evidence>
<dbReference type="GO" id="GO:0008270">
    <property type="term" value="F:zinc ion binding"/>
    <property type="evidence" value="ECO:0007669"/>
    <property type="project" value="UniProtKB-KW"/>
</dbReference>
<dbReference type="Pfam" id="PF12796">
    <property type="entry name" value="Ank_2"/>
    <property type="match status" value="1"/>
</dbReference>
<proteinExistence type="predicted"/>
<dbReference type="Gene3D" id="1.25.40.20">
    <property type="entry name" value="Ankyrin repeat-containing domain"/>
    <property type="match status" value="1"/>
</dbReference>
<keyword evidence="5 6" id="KW-0040">ANK repeat</keyword>
<dbReference type="PANTHER" id="PTHR24173:SF74">
    <property type="entry name" value="ANKYRIN REPEAT DOMAIN-CONTAINING PROTEIN 16"/>
    <property type="match status" value="1"/>
</dbReference>
<dbReference type="AlphaFoldDB" id="A0A9P9IE63"/>
<dbReference type="OrthoDB" id="5086976at2759"/>
<dbReference type="Proteomes" id="UP000717696">
    <property type="component" value="Unassembled WGS sequence"/>
</dbReference>
<sequence length="155" mass="17435">MALLSHDSVDPDQEDHYGSTPLSIAVRNCRTEIVKVLLATGQVTLDSKDRFGRTSWWWARRCGNSDIEQALLDCAEKRGIAVCDNDELIEASPISKDQTFRWCDVCTLSIPEDEVFYHCEVCNGGDFDICSECYKIGGRCLGDDHKLAQRKGKEE</sequence>
<dbReference type="PROSITE" id="PS50088">
    <property type="entry name" value="ANK_REPEAT"/>
    <property type="match status" value="1"/>
</dbReference>
<evidence type="ECO:0000313" key="8">
    <source>
        <dbReference type="Proteomes" id="UP000717696"/>
    </source>
</evidence>
<dbReference type="InterPro" id="IPR036770">
    <property type="entry name" value="Ankyrin_rpt-contain_sf"/>
</dbReference>
<keyword evidence="1" id="KW-0479">Metal-binding</keyword>
<dbReference type="PANTHER" id="PTHR24173">
    <property type="entry name" value="ANKYRIN REPEAT CONTAINING"/>
    <property type="match status" value="1"/>
</dbReference>
<protein>
    <recommendedName>
        <fullName evidence="9">ZZ-type domain-containing protein</fullName>
    </recommendedName>
</protein>
<dbReference type="EMBL" id="JAGMUU010000035">
    <property type="protein sequence ID" value="KAH7116582.1"/>
    <property type="molecule type" value="Genomic_DNA"/>
</dbReference>
<evidence type="ECO:0008006" key="9">
    <source>
        <dbReference type="Google" id="ProtNLM"/>
    </source>
</evidence>
<dbReference type="InterPro" id="IPR002110">
    <property type="entry name" value="Ankyrin_rpt"/>
</dbReference>
<keyword evidence="2" id="KW-0677">Repeat</keyword>
<evidence type="ECO:0000313" key="7">
    <source>
        <dbReference type="EMBL" id="KAH7116582.1"/>
    </source>
</evidence>
<dbReference type="Gene3D" id="3.30.60.90">
    <property type="match status" value="1"/>
</dbReference>